<evidence type="ECO:0000313" key="22">
    <source>
        <dbReference type="Proteomes" id="UP000596661"/>
    </source>
</evidence>
<dbReference type="SUPFAM" id="SSF52058">
    <property type="entry name" value="L domain-like"/>
    <property type="match status" value="1"/>
</dbReference>
<dbReference type="InterPro" id="IPR003591">
    <property type="entry name" value="Leu-rich_rpt_typical-subtyp"/>
</dbReference>
<dbReference type="GO" id="GO:0016491">
    <property type="term" value="F:oxidoreductase activity"/>
    <property type="evidence" value="ECO:0007669"/>
    <property type="project" value="UniProtKB-KW"/>
</dbReference>
<accession>A0A803NRR9</accession>
<keyword evidence="3" id="KW-0723">Serine/threonine-protein kinase</keyword>
<dbReference type="Proteomes" id="UP000596661">
    <property type="component" value="Chromosome 1"/>
</dbReference>
<evidence type="ECO:0000256" key="7">
    <source>
        <dbReference type="ARBA" id="ARBA00022692"/>
    </source>
</evidence>
<dbReference type="PROSITE" id="PS50011">
    <property type="entry name" value="PROTEIN_KINASE_DOM"/>
    <property type="match status" value="1"/>
</dbReference>
<evidence type="ECO:0000256" key="14">
    <source>
        <dbReference type="ARBA" id="ARBA00023002"/>
    </source>
</evidence>
<dbReference type="InterPro" id="IPR006076">
    <property type="entry name" value="FAD-dep_OxRdtase"/>
</dbReference>
<dbReference type="EC" id="2.7.11.1" evidence="2"/>
<dbReference type="Pfam" id="PF01266">
    <property type="entry name" value="DAO"/>
    <property type="match status" value="1"/>
</dbReference>
<keyword evidence="9" id="KW-0677">Repeat</keyword>
<feature type="region of interest" description="Disordered" evidence="18">
    <location>
        <begin position="138"/>
        <end position="165"/>
    </location>
</feature>
<dbReference type="Gramene" id="evm.model.01.99">
    <property type="protein sequence ID" value="cds.evm.model.01.99"/>
    <property type="gene ID" value="evm.TU.01.99"/>
</dbReference>
<evidence type="ECO:0000256" key="8">
    <source>
        <dbReference type="ARBA" id="ARBA00022729"/>
    </source>
</evidence>
<evidence type="ECO:0000256" key="12">
    <source>
        <dbReference type="ARBA" id="ARBA00022840"/>
    </source>
</evidence>
<keyword evidence="7 19" id="KW-0812">Transmembrane</keyword>
<dbReference type="GO" id="GO:0004674">
    <property type="term" value="F:protein serine/threonine kinase activity"/>
    <property type="evidence" value="ECO:0007669"/>
    <property type="project" value="UniProtKB-KW"/>
</dbReference>
<comment type="catalytic activity">
    <reaction evidence="17">
        <text>L-seryl-[protein] + ATP = O-phospho-L-seryl-[protein] + ADP + H(+)</text>
        <dbReference type="Rhea" id="RHEA:17989"/>
        <dbReference type="Rhea" id="RHEA-COMP:9863"/>
        <dbReference type="Rhea" id="RHEA-COMP:11604"/>
        <dbReference type="ChEBI" id="CHEBI:15378"/>
        <dbReference type="ChEBI" id="CHEBI:29999"/>
        <dbReference type="ChEBI" id="CHEBI:30616"/>
        <dbReference type="ChEBI" id="CHEBI:83421"/>
        <dbReference type="ChEBI" id="CHEBI:456216"/>
        <dbReference type="EC" id="2.7.11.1"/>
    </reaction>
</comment>
<dbReference type="SMART" id="SM00369">
    <property type="entry name" value="LRR_TYP"/>
    <property type="match status" value="3"/>
</dbReference>
<dbReference type="Pfam" id="PF00560">
    <property type="entry name" value="LRR_1"/>
    <property type="match status" value="5"/>
</dbReference>
<dbReference type="PANTHER" id="PTHR48007">
    <property type="entry name" value="LEUCINE-RICH REPEAT RECEPTOR-LIKE PROTEIN KINASE PXC1"/>
    <property type="match status" value="1"/>
</dbReference>
<evidence type="ECO:0000256" key="11">
    <source>
        <dbReference type="ARBA" id="ARBA00022777"/>
    </source>
</evidence>
<dbReference type="InterPro" id="IPR046959">
    <property type="entry name" value="PRK1-6/SRF4-like"/>
</dbReference>
<dbReference type="Gene3D" id="3.80.10.10">
    <property type="entry name" value="Ribonuclease Inhibitor"/>
    <property type="match status" value="1"/>
</dbReference>
<dbReference type="Pfam" id="PF00069">
    <property type="entry name" value="Pkinase"/>
    <property type="match status" value="1"/>
</dbReference>
<evidence type="ECO:0000256" key="10">
    <source>
        <dbReference type="ARBA" id="ARBA00022741"/>
    </source>
</evidence>
<feature type="compositionally biased region" description="Low complexity" evidence="18">
    <location>
        <begin position="144"/>
        <end position="156"/>
    </location>
</feature>
<dbReference type="SUPFAM" id="SSF51905">
    <property type="entry name" value="FAD/NAD(P)-binding domain"/>
    <property type="match status" value="1"/>
</dbReference>
<evidence type="ECO:0000256" key="5">
    <source>
        <dbReference type="ARBA" id="ARBA00022614"/>
    </source>
</evidence>
<evidence type="ECO:0000256" key="4">
    <source>
        <dbReference type="ARBA" id="ARBA00022553"/>
    </source>
</evidence>
<dbReference type="Gene3D" id="3.50.50.60">
    <property type="entry name" value="FAD/NAD(P)-binding domain"/>
    <property type="match status" value="1"/>
</dbReference>
<keyword evidence="13 19" id="KW-1133">Transmembrane helix</keyword>
<feature type="region of interest" description="Disordered" evidence="18">
    <location>
        <begin position="947"/>
        <end position="969"/>
    </location>
</feature>
<dbReference type="Gene3D" id="3.30.200.20">
    <property type="entry name" value="Phosphorylase Kinase, domain 1"/>
    <property type="match status" value="1"/>
</dbReference>
<dbReference type="InterPro" id="IPR032675">
    <property type="entry name" value="LRR_dom_sf"/>
</dbReference>
<comment type="catalytic activity">
    <reaction evidence="16">
        <text>L-threonyl-[protein] + ATP = O-phospho-L-threonyl-[protein] + ADP + H(+)</text>
        <dbReference type="Rhea" id="RHEA:46608"/>
        <dbReference type="Rhea" id="RHEA-COMP:11060"/>
        <dbReference type="Rhea" id="RHEA-COMP:11605"/>
        <dbReference type="ChEBI" id="CHEBI:15378"/>
        <dbReference type="ChEBI" id="CHEBI:30013"/>
        <dbReference type="ChEBI" id="CHEBI:30616"/>
        <dbReference type="ChEBI" id="CHEBI:61977"/>
        <dbReference type="ChEBI" id="CHEBI:456216"/>
        <dbReference type="EC" id="2.7.11.1"/>
    </reaction>
</comment>
<feature type="compositionally biased region" description="Acidic residues" evidence="18">
    <location>
        <begin position="737"/>
        <end position="752"/>
    </location>
</feature>
<dbReference type="GO" id="GO:0005524">
    <property type="term" value="F:ATP binding"/>
    <property type="evidence" value="ECO:0007669"/>
    <property type="project" value="UniProtKB-KW"/>
</dbReference>
<dbReference type="PANTHER" id="PTHR48007:SF47">
    <property type="entry name" value="PROTEIN KINASE DOMAIN-CONTAINING PROTEIN"/>
    <property type="match status" value="1"/>
</dbReference>
<feature type="domain" description="Protein kinase" evidence="20">
    <location>
        <begin position="787"/>
        <end position="1095"/>
    </location>
</feature>
<dbReference type="CDD" id="cd14066">
    <property type="entry name" value="STKc_IRAK"/>
    <property type="match status" value="1"/>
</dbReference>
<dbReference type="FunFam" id="3.80.10.10:FF:000383">
    <property type="entry name" value="Leucine-rich repeat receptor protein kinase EMS1"/>
    <property type="match status" value="1"/>
</dbReference>
<keyword evidence="12" id="KW-0067">ATP-binding</keyword>
<keyword evidence="4" id="KW-0597">Phosphoprotein</keyword>
<dbReference type="FunFam" id="1.10.510.10:FF:001023">
    <property type="entry name" value="Os07g0541700 protein"/>
    <property type="match status" value="1"/>
</dbReference>
<keyword evidence="22" id="KW-1185">Reference proteome</keyword>
<dbReference type="SUPFAM" id="SSF56112">
    <property type="entry name" value="Protein kinase-like (PK-like)"/>
    <property type="match status" value="1"/>
</dbReference>
<evidence type="ECO:0000256" key="9">
    <source>
        <dbReference type="ARBA" id="ARBA00022737"/>
    </source>
</evidence>
<protein>
    <recommendedName>
        <fullName evidence="2">non-specific serine/threonine protein kinase</fullName>
        <ecNumber evidence="2">2.7.11.1</ecNumber>
    </recommendedName>
</protein>
<organism evidence="21 22">
    <name type="scientific">Cannabis sativa</name>
    <name type="common">Hemp</name>
    <name type="synonym">Marijuana</name>
    <dbReference type="NCBI Taxonomy" id="3483"/>
    <lineage>
        <taxon>Eukaryota</taxon>
        <taxon>Viridiplantae</taxon>
        <taxon>Streptophyta</taxon>
        <taxon>Embryophyta</taxon>
        <taxon>Tracheophyta</taxon>
        <taxon>Spermatophyta</taxon>
        <taxon>Magnoliopsida</taxon>
        <taxon>eudicotyledons</taxon>
        <taxon>Gunneridae</taxon>
        <taxon>Pentapetalae</taxon>
        <taxon>rosids</taxon>
        <taxon>fabids</taxon>
        <taxon>Rosales</taxon>
        <taxon>Cannabaceae</taxon>
        <taxon>Cannabis</taxon>
    </lineage>
</organism>
<feature type="transmembrane region" description="Helical" evidence="19">
    <location>
        <begin position="667"/>
        <end position="689"/>
    </location>
</feature>
<keyword evidence="10" id="KW-0547">Nucleotide-binding</keyword>
<dbReference type="Gene3D" id="3.30.9.10">
    <property type="entry name" value="D-Amino Acid Oxidase, subunit A, domain 2"/>
    <property type="match status" value="1"/>
</dbReference>
<evidence type="ECO:0000256" key="2">
    <source>
        <dbReference type="ARBA" id="ARBA00012513"/>
    </source>
</evidence>
<evidence type="ECO:0000256" key="3">
    <source>
        <dbReference type="ARBA" id="ARBA00022527"/>
    </source>
</evidence>
<reference evidence="21" key="2">
    <citation type="submission" date="2021-03" db="UniProtKB">
        <authorList>
            <consortium name="EnsemblPlants"/>
        </authorList>
    </citation>
    <scope>IDENTIFICATION</scope>
</reference>
<dbReference type="FunFam" id="3.50.50.60:FF:000360">
    <property type="entry name" value="FAD-dependent oxidoreductase family protein"/>
    <property type="match status" value="1"/>
</dbReference>
<evidence type="ECO:0000256" key="16">
    <source>
        <dbReference type="ARBA" id="ARBA00047899"/>
    </source>
</evidence>
<keyword evidence="11" id="KW-0418">Kinase</keyword>
<dbReference type="Gene3D" id="1.10.510.10">
    <property type="entry name" value="Transferase(Phosphotransferase) domain 1"/>
    <property type="match status" value="1"/>
</dbReference>
<evidence type="ECO:0000256" key="19">
    <source>
        <dbReference type="SAM" id="Phobius"/>
    </source>
</evidence>
<keyword evidence="15 19" id="KW-0472">Membrane</keyword>
<evidence type="ECO:0000256" key="18">
    <source>
        <dbReference type="SAM" id="MobiDB-lite"/>
    </source>
</evidence>
<reference evidence="21" key="1">
    <citation type="submission" date="2018-11" db="EMBL/GenBank/DDBJ databases">
        <authorList>
            <person name="Grassa J C."/>
        </authorList>
    </citation>
    <scope>NUCLEOTIDE SEQUENCE [LARGE SCALE GENOMIC DNA]</scope>
</reference>
<keyword evidence="6" id="KW-0808">Transferase</keyword>
<dbReference type="InterPro" id="IPR036188">
    <property type="entry name" value="FAD/NAD-bd_sf"/>
</dbReference>
<dbReference type="AlphaFoldDB" id="A0A803NRR9"/>
<evidence type="ECO:0000256" key="15">
    <source>
        <dbReference type="ARBA" id="ARBA00023136"/>
    </source>
</evidence>
<dbReference type="FunFam" id="3.80.10.10:FF:000722">
    <property type="entry name" value="Leucine-rich repeat receptor-like protein kinase"/>
    <property type="match status" value="1"/>
</dbReference>
<sequence>MAAVTTVRLSPPFSVSLPPILRRTQIRKIYTSIRFTMDSQTNHPKRIVVCGGGVIGVCTAYFLAKNGAAVTLVEKSSIAGAASGKAGGFLALDWCDGGPVSSLARASFNLHRSLSEELDGPKSYGYRTLDTLSLTISETLNENPPSSGSRSSKLPSWIDGSTARSPRTIGTVETTAQVHPQLFARTLISKAVESYGVEIVIGKVERVELEEEGGRVNSVVLEGGRVIESNAVVLALGPWSGKFELLSCLFRVSGLKAHSIVLEPKEPGLITPHALFLSYYPSNGGKPLDPEVYPRPTGEVYICGMSAEEDVPEDPEQIIGKPESIQALKRVASSVSSHLKEGEARVKAEQACFLPCTDDGLPIIGELPGINGCYVATGHSCWGILNGPATGAAMAELVLKGRAAIVDLSPFSPASSGFLGPISPDLGSIKNLQRLDLSNNSLNGSLPKSLFQASELRFLDLSNNLITGELPEVMATMNTNLQALNLSDNALAGNIPSNLGSLPSLKIVSLKNNYLSGVLPSGFQSIELLDLSTNLINGSLRSDFGGENLRYLNLSYNNLSGAIPPEFAKKIPAMATLDFSFNNLTGQIPKSEALLNQKTTSFSGNSDLCGEPTKKLCSTFSSLIPNISAPTSPPAIAAIPRTIDSDPATVTPANHEKKQTGLKPATIIAIVAGDVLGAAILGVIFLYIYRLKKKKKKIETSLKNEANIAKDEWSSPSSSSESKGFTRWACLRKRTEEEESSSESMASDDEEEGGRKSSTQENDQQRKVGTLVTVDGEKELELETLLKASAYILGATGSNIMYKAVLEDGTTFAVRRIGESSVYRFKDFENRVRVVAKLVHPNLVRVRGFYWGVDEKLIIYDFVPNGCLANARYRKVGSSPCHLPWEARLKIAKGVARGLAYLHEKKHVHGNLKPSNILLGSDMEPKVGDFGLERLVTGDTSTKTWGSARNFGSKRSTASRDSFPDFIPGPSPSPSPSAFGISPYHAPESLRSLKPNPKWDVFSFGVILLELLTGKVVVLDESGQGPGIVVDDKCRALRMADVAIRAELEGKEECLLGCFKVGYNCASPVPQKRPSMKEVVQVLDKIPCSTSSSYYYYGN</sequence>
<keyword evidence="8" id="KW-0732">Signal</keyword>
<evidence type="ECO:0000256" key="1">
    <source>
        <dbReference type="ARBA" id="ARBA00004167"/>
    </source>
</evidence>
<dbReference type="GO" id="GO:0016020">
    <property type="term" value="C:membrane"/>
    <property type="evidence" value="ECO:0007669"/>
    <property type="project" value="UniProtKB-SubCell"/>
</dbReference>
<evidence type="ECO:0000256" key="17">
    <source>
        <dbReference type="ARBA" id="ARBA00048679"/>
    </source>
</evidence>
<feature type="region of interest" description="Disordered" evidence="18">
    <location>
        <begin position="734"/>
        <end position="770"/>
    </location>
</feature>
<dbReference type="InterPro" id="IPR011009">
    <property type="entry name" value="Kinase-like_dom_sf"/>
</dbReference>
<proteinExistence type="predicted"/>
<dbReference type="EnsemblPlants" id="evm.model.01.99">
    <property type="protein sequence ID" value="cds.evm.model.01.99"/>
    <property type="gene ID" value="evm.TU.01.99"/>
</dbReference>
<keyword evidence="5" id="KW-0433">Leucine-rich repeat</keyword>
<keyword evidence="14" id="KW-0560">Oxidoreductase</keyword>
<dbReference type="InterPro" id="IPR000719">
    <property type="entry name" value="Prot_kinase_dom"/>
</dbReference>
<dbReference type="InterPro" id="IPR001611">
    <property type="entry name" value="Leu-rich_rpt"/>
</dbReference>
<evidence type="ECO:0000313" key="21">
    <source>
        <dbReference type="EnsemblPlants" id="cds.evm.model.01.99"/>
    </source>
</evidence>
<evidence type="ECO:0000259" key="20">
    <source>
        <dbReference type="PROSITE" id="PS50011"/>
    </source>
</evidence>
<evidence type="ECO:0000256" key="6">
    <source>
        <dbReference type="ARBA" id="ARBA00022679"/>
    </source>
</evidence>
<dbReference type="FunFam" id="3.30.9.10:FF:000033">
    <property type="entry name" value="Putative oxidoreductase C1F5.03c"/>
    <property type="match status" value="1"/>
</dbReference>
<name>A0A803NRR9_CANSA</name>
<comment type="subcellular location">
    <subcellularLocation>
        <location evidence="1">Membrane</location>
        <topology evidence="1">Single-pass membrane protein</topology>
    </subcellularLocation>
</comment>
<dbReference type="EMBL" id="UZAU01000004">
    <property type="status" value="NOT_ANNOTATED_CDS"/>
    <property type="molecule type" value="Genomic_DNA"/>
</dbReference>
<evidence type="ECO:0000256" key="13">
    <source>
        <dbReference type="ARBA" id="ARBA00022989"/>
    </source>
</evidence>